<comment type="caution">
    <text evidence="1">The sequence shown here is derived from an EMBL/GenBank/DDBJ whole genome shotgun (WGS) entry which is preliminary data.</text>
</comment>
<sequence>MRSTQYEDQTPRRAWNPVTPGVTISFSANNSSIKSNNCAARHAFLR</sequence>
<feature type="non-terminal residue" evidence="1">
    <location>
        <position position="46"/>
    </location>
</feature>
<dbReference type="Proteomes" id="UP000265520">
    <property type="component" value="Unassembled WGS sequence"/>
</dbReference>
<reference evidence="1 2" key="1">
    <citation type="journal article" date="2018" name="Front. Plant Sci.">
        <title>Red Clover (Trifolium pratense) and Zigzag Clover (T. medium) - A Picture of Genomic Similarities and Differences.</title>
        <authorList>
            <person name="Dluhosova J."/>
            <person name="Istvanek J."/>
            <person name="Nedelnik J."/>
            <person name="Repkova J."/>
        </authorList>
    </citation>
    <scope>NUCLEOTIDE SEQUENCE [LARGE SCALE GENOMIC DNA]</scope>
    <source>
        <strain evidence="2">cv. 10/8</strain>
        <tissue evidence="1">Leaf</tissue>
    </source>
</reference>
<dbReference type="EMBL" id="LXQA010467594">
    <property type="protein sequence ID" value="MCI53702.1"/>
    <property type="molecule type" value="Genomic_DNA"/>
</dbReference>
<proteinExistence type="predicted"/>
<protein>
    <submittedName>
        <fullName evidence="1">Uncharacterized protein</fullName>
    </submittedName>
</protein>
<evidence type="ECO:0000313" key="1">
    <source>
        <dbReference type="EMBL" id="MCI53702.1"/>
    </source>
</evidence>
<keyword evidence="2" id="KW-1185">Reference proteome</keyword>
<organism evidence="1 2">
    <name type="scientific">Trifolium medium</name>
    <dbReference type="NCBI Taxonomy" id="97028"/>
    <lineage>
        <taxon>Eukaryota</taxon>
        <taxon>Viridiplantae</taxon>
        <taxon>Streptophyta</taxon>
        <taxon>Embryophyta</taxon>
        <taxon>Tracheophyta</taxon>
        <taxon>Spermatophyta</taxon>
        <taxon>Magnoliopsida</taxon>
        <taxon>eudicotyledons</taxon>
        <taxon>Gunneridae</taxon>
        <taxon>Pentapetalae</taxon>
        <taxon>rosids</taxon>
        <taxon>fabids</taxon>
        <taxon>Fabales</taxon>
        <taxon>Fabaceae</taxon>
        <taxon>Papilionoideae</taxon>
        <taxon>50 kb inversion clade</taxon>
        <taxon>NPAAA clade</taxon>
        <taxon>Hologalegina</taxon>
        <taxon>IRL clade</taxon>
        <taxon>Trifolieae</taxon>
        <taxon>Trifolium</taxon>
    </lineage>
</organism>
<evidence type="ECO:0000313" key="2">
    <source>
        <dbReference type="Proteomes" id="UP000265520"/>
    </source>
</evidence>
<dbReference type="AlphaFoldDB" id="A0A392SYZ6"/>
<name>A0A392SYZ6_9FABA</name>
<accession>A0A392SYZ6</accession>